<feature type="region of interest" description="Disordered" evidence="1">
    <location>
        <begin position="164"/>
        <end position="214"/>
    </location>
</feature>
<feature type="compositionally biased region" description="Polar residues" evidence="1">
    <location>
        <begin position="233"/>
        <end position="280"/>
    </location>
</feature>
<feature type="compositionally biased region" description="Low complexity" evidence="1">
    <location>
        <begin position="292"/>
        <end position="301"/>
    </location>
</feature>
<dbReference type="AlphaFoldDB" id="A0A7G2CIB4"/>
<evidence type="ECO:0000313" key="3">
    <source>
        <dbReference type="Proteomes" id="UP000515908"/>
    </source>
</evidence>
<feature type="region of interest" description="Disordered" evidence="1">
    <location>
        <begin position="233"/>
        <end position="323"/>
    </location>
</feature>
<feature type="compositionally biased region" description="Polar residues" evidence="1">
    <location>
        <begin position="192"/>
        <end position="211"/>
    </location>
</feature>
<dbReference type="EMBL" id="LR877156">
    <property type="protein sequence ID" value="CAD2218787.1"/>
    <property type="molecule type" value="Genomic_DNA"/>
</dbReference>
<evidence type="ECO:0000256" key="1">
    <source>
        <dbReference type="SAM" id="MobiDB-lite"/>
    </source>
</evidence>
<accession>A0A7G2CIB4</accession>
<gene>
    <name evidence="2" type="ORF">ADEAN_000628000</name>
</gene>
<protein>
    <submittedName>
        <fullName evidence="2">Uncharacterized protein</fullName>
    </submittedName>
</protein>
<dbReference type="Proteomes" id="UP000515908">
    <property type="component" value="Chromosome 12"/>
</dbReference>
<sequence>MQVDLTSESENTTIYNNSHIINTIHRYTPTGVQATLHPNQNNNNNNEYMSMHLSGVRDIREDDEGNIIVVIANYPLLVEEEDNKDTSNNEKDASRIMNFSLKEDFIVARLYTHDCPCPPSLLSRNRSTIASPQNFFLSEEKYNTICRWVASMDAHHREDVMDYYSNHNHHSNNPDHPHNNNNNNNETPFLPVSSNNNLFSSPSTNPHTNPISDDFRFVSPEVTQAIQFFRQLSQTAVPSTNKGTPQNSQNRRMVSNVTDQTLNGMCSYEDGSSQPQPSQTNQDSSHHRNRNSHQNSNNHHNTVNEDGNKNNNDNNNDFYKSIL</sequence>
<name>A0A7G2CIB4_9TRYP</name>
<reference evidence="2 3" key="1">
    <citation type="submission" date="2020-08" db="EMBL/GenBank/DDBJ databases">
        <authorList>
            <person name="Newling K."/>
            <person name="Davey J."/>
            <person name="Forrester S."/>
        </authorList>
    </citation>
    <scope>NUCLEOTIDE SEQUENCE [LARGE SCALE GENOMIC DNA]</scope>
    <source>
        <strain evidence="3">Crithidia deanei Carvalho (ATCC PRA-265)</strain>
    </source>
</reference>
<keyword evidence="3" id="KW-1185">Reference proteome</keyword>
<proteinExistence type="predicted"/>
<organism evidence="2 3">
    <name type="scientific">Angomonas deanei</name>
    <dbReference type="NCBI Taxonomy" id="59799"/>
    <lineage>
        <taxon>Eukaryota</taxon>
        <taxon>Discoba</taxon>
        <taxon>Euglenozoa</taxon>
        <taxon>Kinetoplastea</taxon>
        <taxon>Metakinetoplastina</taxon>
        <taxon>Trypanosomatida</taxon>
        <taxon>Trypanosomatidae</taxon>
        <taxon>Strigomonadinae</taxon>
        <taxon>Angomonas</taxon>
    </lineage>
</organism>
<dbReference type="VEuPathDB" id="TriTrypDB:ADEAN_000628000"/>
<evidence type="ECO:0000313" key="2">
    <source>
        <dbReference type="EMBL" id="CAD2218787.1"/>
    </source>
</evidence>